<evidence type="ECO:0000256" key="1">
    <source>
        <dbReference type="ARBA" id="ARBA00022723"/>
    </source>
</evidence>
<organism evidence="7 8">
    <name type="scientific">Raphanus sativus</name>
    <name type="common">Radish</name>
    <name type="synonym">Raphanus raphanistrum var. sativus</name>
    <dbReference type="NCBI Taxonomy" id="3726"/>
    <lineage>
        <taxon>Eukaryota</taxon>
        <taxon>Viridiplantae</taxon>
        <taxon>Streptophyta</taxon>
        <taxon>Embryophyta</taxon>
        <taxon>Tracheophyta</taxon>
        <taxon>Spermatophyta</taxon>
        <taxon>Magnoliopsida</taxon>
        <taxon>eudicotyledons</taxon>
        <taxon>Gunneridae</taxon>
        <taxon>Pentapetalae</taxon>
        <taxon>rosids</taxon>
        <taxon>malvids</taxon>
        <taxon>Brassicales</taxon>
        <taxon>Brassicaceae</taxon>
        <taxon>Brassiceae</taxon>
        <taxon>Raphanus</taxon>
    </lineage>
</organism>
<dbReference type="GO" id="GO:0008270">
    <property type="term" value="F:zinc ion binding"/>
    <property type="evidence" value="ECO:0007669"/>
    <property type="project" value="UniProtKB-KW"/>
</dbReference>
<reference evidence="7" key="1">
    <citation type="journal article" date="2019" name="Database">
        <title>The radish genome database (RadishGD): an integrated information resource for radish genomics.</title>
        <authorList>
            <person name="Yu H.J."/>
            <person name="Baek S."/>
            <person name="Lee Y.J."/>
            <person name="Cho A."/>
            <person name="Mun J.H."/>
        </authorList>
    </citation>
    <scope>NUCLEOTIDE SEQUENCE [LARGE SCALE GENOMIC DNA]</scope>
    <source>
        <strain evidence="7">cv. WK10039</strain>
    </source>
</reference>
<dbReference type="PANTHER" id="PTHR31973:SF113">
    <property type="entry name" value="PROTEIN FAR1-RELATED SEQUENCE 5-LIKE"/>
    <property type="match status" value="1"/>
</dbReference>
<dbReference type="PANTHER" id="PTHR31973">
    <property type="entry name" value="POLYPROTEIN, PUTATIVE-RELATED"/>
    <property type="match status" value="1"/>
</dbReference>
<evidence type="ECO:0000313" key="7">
    <source>
        <dbReference type="Proteomes" id="UP000504610"/>
    </source>
</evidence>
<feature type="region of interest" description="Disordered" evidence="5">
    <location>
        <begin position="157"/>
        <end position="184"/>
    </location>
</feature>
<dbReference type="RefSeq" id="XP_018487526.1">
    <property type="nucleotide sequence ID" value="XM_018632024.1"/>
</dbReference>
<dbReference type="AlphaFoldDB" id="A0A6J0NTS5"/>
<dbReference type="KEGG" id="rsz:108858034"/>
<dbReference type="PROSITE" id="PS50966">
    <property type="entry name" value="ZF_SWIM"/>
    <property type="match status" value="1"/>
</dbReference>
<dbReference type="Proteomes" id="UP000504610">
    <property type="component" value="Chromosome 5"/>
</dbReference>
<dbReference type="OrthoDB" id="1109059at2759"/>
<reference evidence="8" key="2">
    <citation type="submission" date="2025-08" db="UniProtKB">
        <authorList>
            <consortium name="RefSeq"/>
        </authorList>
    </citation>
    <scope>IDENTIFICATION</scope>
    <source>
        <tissue evidence="8">Leaf</tissue>
    </source>
</reference>
<keyword evidence="7" id="KW-1185">Reference proteome</keyword>
<accession>A0A6J0NTS5</accession>
<proteinExistence type="predicted"/>
<name>A0A6J0NTS5_RAPSA</name>
<dbReference type="Pfam" id="PF04434">
    <property type="entry name" value="SWIM"/>
    <property type="match status" value="1"/>
</dbReference>
<dbReference type="GeneID" id="108858034"/>
<keyword evidence="3" id="KW-0862">Zinc</keyword>
<evidence type="ECO:0000259" key="6">
    <source>
        <dbReference type="PROSITE" id="PS50966"/>
    </source>
</evidence>
<evidence type="ECO:0000256" key="2">
    <source>
        <dbReference type="ARBA" id="ARBA00022771"/>
    </source>
</evidence>
<evidence type="ECO:0000313" key="8">
    <source>
        <dbReference type="RefSeq" id="XP_018487526.1"/>
    </source>
</evidence>
<evidence type="ECO:0000256" key="5">
    <source>
        <dbReference type="SAM" id="MobiDB-lite"/>
    </source>
</evidence>
<evidence type="ECO:0000256" key="4">
    <source>
        <dbReference type="PROSITE-ProRule" id="PRU00325"/>
    </source>
</evidence>
<feature type="domain" description="SWIM-type" evidence="6">
    <location>
        <begin position="94"/>
        <end position="126"/>
    </location>
</feature>
<dbReference type="SMART" id="SM00575">
    <property type="entry name" value="ZnF_PMZ"/>
    <property type="match status" value="1"/>
</dbReference>
<keyword evidence="2 4" id="KW-0863">Zinc-finger</keyword>
<dbReference type="InterPro" id="IPR007527">
    <property type="entry name" value="Znf_SWIM"/>
</dbReference>
<protein>
    <submittedName>
        <fullName evidence="8">Uncharacterized protein LOC108858034</fullName>
    </submittedName>
</protein>
<dbReference type="InterPro" id="IPR006564">
    <property type="entry name" value="Znf_PMZ"/>
</dbReference>
<keyword evidence="1" id="KW-0479">Metal-binding</keyword>
<sequence>MINASCAEYLIGIGFEHWARAYFTGNRYNIMTSNVAETWNSVLQRRNVKQVGSGRLTAKVEEILETNFQNSGGMLVRRINSAKLEVKDKNGSTYEVNLEEKYCSCYAFQKLQIPCPHAIASAIKEKVNIESLVSNFYTTKTLASAYAEDIVPITNETTTNGEASQGGVMFPPASRRPPGRPRKSRILSTGEIRMKTPRRRHVCSRCKSAGHNKATCKVAI</sequence>
<gene>
    <name evidence="8" type="primary">LOC108858034</name>
</gene>
<evidence type="ECO:0000256" key="3">
    <source>
        <dbReference type="ARBA" id="ARBA00022833"/>
    </source>
</evidence>